<dbReference type="InterPro" id="IPR048443">
    <property type="entry name" value="RqcP2_N"/>
</dbReference>
<dbReference type="AlphaFoldDB" id="A0A4T2GNT8"/>
<dbReference type="InterPro" id="IPR012677">
    <property type="entry name" value="Nucleotide-bd_a/b_plait_sf"/>
</dbReference>
<organism evidence="3 4">
    <name type="scientific">Streptococcus suis</name>
    <dbReference type="NCBI Taxonomy" id="1307"/>
    <lineage>
        <taxon>Bacteria</taxon>
        <taxon>Bacillati</taxon>
        <taxon>Bacillota</taxon>
        <taxon>Bacilli</taxon>
        <taxon>Lactobacillales</taxon>
        <taxon>Streptococcaceae</taxon>
        <taxon>Streptococcus</taxon>
    </lineage>
</organism>
<dbReference type="InterPro" id="IPR002942">
    <property type="entry name" value="S4_RNA-bd"/>
</dbReference>
<reference evidence="3 4" key="1">
    <citation type="submission" date="2019-04" db="EMBL/GenBank/DDBJ databases">
        <title>Genome analysis of Streptococcus suis strain WUSS424.</title>
        <authorList>
            <person name="Chen H."/>
            <person name="Gao X."/>
            <person name="Wu Z."/>
        </authorList>
    </citation>
    <scope>NUCLEOTIDE SEQUENCE [LARGE SCALE GENOMIC DNA]</scope>
    <source>
        <strain evidence="3 4">WUSS424</strain>
    </source>
</reference>
<dbReference type="Pfam" id="PF17774">
    <property type="entry name" value="YlmH_RBD"/>
    <property type="match status" value="1"/>
</dbReference>
<dbReference type="Pfam" id="PF01479">
    <property type="entry name" value="S4"/>
    <property type="match status" value="1"/>
</dbReference>
<evidence type="ECO:0000259" key="2">
    <source>
        <dbReference type="SMART" id="SM00363"/>
    </source>
</evidence>
<dbReference type="Gene3D" id="3.10.290.10">
    <property type="entry name" value="RNA-binding S4 domain"/>
    <property type="match status" value="1"/>
</dbReference>
<dbReference type="PROSITE" id="PS50889">
    <property type="entry name" value="S4"/>
    <property type="match status" value="1"/>
</dbReference>
<dbReference type="Pfam" id="PF21278">
    <property type="entry name" value="YlmH_1st"/>
    <property type="match status" value="1"/>
</dbReference>
<dbReference type="Gene3D" id="3.30.1370.160">
    <property type="match status" value="1"/>
</dbReference>
<name>A0A4T2GNT8_STRSU</name>
<comment type="caution">
    <text evidence="3">The sequence shown here is derived from an EMBL/GenBank/DDBJ whole genome shotgun (WGS) entry which is preliminary data.</text>
</comment>
<protein>
    <submittedName>
        <fullName evidence="3">RNA-binding protein</fullName>
    </submittedName>
</protein>
<dbReference type="PANTHER" id="PTHR13633">
    <property type="entry name" value="MITOCHONDRIAL TRANSCRIPTION RESCUE FACTOR 1"/>
    <property type="match status" value="1"/>
</dbReference>
<dbReference type="InterPro" id="IPR036986">
    <property type="entry name" value="S4_RNA-bd_sf"/>
</dbReference>
<dbReference type="GO" id="GO:0003723">
    <property type="term" value="F:RNA binding"/>
    <property type="evidence" value="ECO:0007669"/>
    <property type="project" value="UniProtKB-KW"/>
</dbReference>
<dbReference type="OrthoDB" id="9812787at2"/>
<feature type="domain" description="RNA-binding S4" evidence="2">
    <location>
        <begin position="187"/>
        <end position="244"/>
    </location>
</feature>
<dbReference type="Gene3D" id="3.30.70.330">
    <property type="match status" value="1"/>
</dbReference>
<dbReference type="PANTHER" id="PTHR13633:SF3">
    <property type="entry name" value="MITOCHONDRIAL TRANSCRIPTION RESCUE FACTOR 1"/>
    <property type="match status" value="1"/>
</dbReference>
<evidence type="ECO:0000313" key="3">
    <source>
        <dbReference type="EMBL" id="TII00420.1"/>
    </source>
</evidence>
<dbReference type="InterPro" id="IPR040591">
    <property type="entry name" value="RqcP2_RBD"/>
</dbReference>
<sequence length="264" mass="30576">MTSARHQVYQHYNKDEWAYLDKIGSLAQWVEDFYQFRLTEFVHSRQEKIIRDVANHHGLAVYSSREMLGTEYGRCIVAPEYYQLETADFEMSILELSYAEKFHQLTHAQILGTLLNRLGIKRELLGDIFVEEGRAVILVDKRFVSTIEAEVQKIARAKVDWKELTWSDLDRVEKPKGQTKTILVSSMRLDKVVAASFNLSRQIATNLIDAGKVKVDYVPMEQASRIIQEGQLISVRSFGRMEVRNLLGYSKQGKIKLEIELFKK</sequence>
<keyword evidence="1" id="KW-0694">RNA-binding</keyword>
<evidence type="ECO:0000256" key="1">
    <source>
        <dbReference type="PROSITE-ProRule" id="PRU00182"/>
    </source>
</evidence>
<gene>
    <name evidence="3" type="ORF">FAJ39_04975</name>
</gene>
<dbReference type="EMBL" id="SSXO01000002">
    <property type="protein sequence ID" value="TII00420.1"/>
    <property type="molecule type" value="Genomic_DNA"/>
</dbReference>
<accession>A0A4T2GNT8</accession>
<dbReference type="Proteomes" id="UP000305165">
    <property type="component" value="Unassembled WGS sequence"/>
</dbReference>
<proteinExistence type="predicted"/>
<evidence type="ECO:0000313" key="4">
    <source>
        <dbReference type="Proteomes" id="UP000305165"/>
    </source>
</evidence>
<dbReference type="SUPFAM" id="SSF55174">
    <property type="entry name" value="Alpha-L RNA-binding motif"/>
    <property type="match status" value="1"/>
</dbReference>
<dbReference type="CDD" id="cd00165">
    <property type="entry name" value="S4"/>
    <property type="match status" value="1"/>
</dbReference>
<dbReference type="SMART" id="SM00363">
    <property type="entry name" value="S4"/>
    <property type="match status" value="1"/>
</dbReference>